<dbReference type="UniPathway" id="UPA00940"/>
<dbReference type="SUPFAM" id="SSF51735">
    <property type="entry name" value="NAD(P)-binding Rossmann-fold domains"/>
    <property type="match status" value="1"/>
</dbReference>
<evidence type="ECO:0000256" key="6">
    <source>
        <dbReference type="ARBA" id="ARBA00023098"/>
    </source>
</evidence>
<feature type="binding site" evidence="16">
    <location>
        <position position="256"/>
    </location>
    <ligand>
        <name>NAD(+)</name>
        <dbReference type="ChEBI" id="CHEBI:57540"/>
    </ligand>
</feature>
<accession>A0A377FVN4</accession>
<evidence type="ECO:0000256" key="16">
    <source>
        <dbReference type="PIRSR" id="PIRSR000114-3"/>
    </source>
</evidence>
<keyword evidence="3 13" id="KW-0521">NADP</keyword>
<feature type="domain" description="Glycerol-3-phosphate dehydrogenase NAD-dependent C-terminal" evidence="19">
    <location>
        <begin position="181"/>
        <end position="321"/>
    </location>
</feature>
<evidence type="ECO:0000256" key="12">
    <source>
        <dbReference type="ARBA" id="ARBA00080511"/>
    </source>
</evidence>
<dbReference type="PANTHER" id="PTHR11728:SF1">
    <property type="entry name" value="GLYCEROL-3-PHOSPHATE DEHYDROGENASE [NAD(+)] 2, CHLOROPLASTIC"/>
    <property type="match status" value="1"/>
</dbReference>
<feature type="binding site" evidence="13">
    <location>
        <position position="106"/>
    </location>
    <ligand>
        <name>NADPH</name>
        <dbReference type="ChEBI" id="CHEBI:57783"/>
    </ligand>
</feature>
<dbReference type="InterPro" id="IPR006109">
    <property type="entry name" value="G3P_DH_NAD-dep_C"/>
</dbReference>
<dbReference type="NCBIfam" id="NF000940">
    <property type="entry name" value="PRK00094.1-2"/>
    <property type="match status" value="1"/>
</dbReference>
<keyword evidence="7 13" id="KW-0594">Phospholipid biosynthesis</keyword>
<evidence type="ECO:0000256" key="5">
    <source>
        <dbReference type="ARBA" id="ARBA00023027"/>
    </source>
</evidence>
<keyword evidence="5 13" id="KW-0520">NAD</keyword>
<evidence type="ECO:0000259" key="19">
    <source>
        <dbReference type="Pfam" id="PF07479"/>
    </source>
</evidence>
<dbReference type="InterPro" id="IPR036291">
    <property type="entry name" value="NAD(P)-bd_dom_sf"/>
</dbReference>
<dbReference type="RefSeq" id="WP_029335335.1">
    <property type="nucleotide sequence ID" value="NZ_UGGP01000001.1"/>
</dbReference>
<feature type="binding site" evidence="13">
    <location>
        <position position="32"/>
    </location>
    <ligand>
        <name>NADPH</name>
        <dbReference type="ChEBI" id="CHEBI:57783"/>
    </ligand>
</feature>
<feature type="binding site" evidence="13">
    <location>
        <position position="280"/>
    </location>
    <ligand>
        <name>NADPH</name>
        <dbReference type="ChEBI" id="CHEBI:57783"/>
    </ligand>
</feature>
<feature type="binding site" evidence="13">
    <location>
        <position position="11"/>
    </location>
    <ligand>
        <name>NADPH</name>
        <dbReference type="ChEBI" id="CHEBI:57783"/>
    </ligand>
</feature>
<comment type="pathway">
    <text evidence="13">Membrane lipid metabolism; glycerophospholipid metabolism.</text>
</comment>
<dbReference type="Proteomes" id="UP000254060">
    <property type="component" value="Unassembled WGS sequence"/>
</dbReference>
<keyword evidence="6 13" id="KW-0443">Lipid metabolism</keyword>
<dbReference type="InterPro" id="IPR011128">
    <property type="entry name" value="G3P_DH_NAD-dep_N"/>
</dbReference>
<name>A0A377FVN4_9BACL</name>
<evidence type="ECO:0000313" key="20">
    <source>
        <dbReference type="EMBL" id="STO08393.1"/>
    </source>
</evidence>
<feature type="binding site" evidence="16">
    <location>
        <begin position="8"/>
        <end position="13"/>
    </location>
    <ligand>
        <name>NAD(+)</name>
        <dbReference type="ChEBI" id="CHEBI:57540"/>
    </ligand>
</feature>
<feature type="binding site" evidence="13">
    <location>
        <position position="282"/>
    </location>
    <ligand>
        <name>NADPH</name>
        <dbReference type="ChEBI" id="CHEBI:57783"/>
    </ligand>
</feature>
<dbReference type="GO" id="GO:0046167">
    <property type="term" value="P:glycerol-3-phosphate biosynthetic process"/>
    <property type="evidence" value="ECO:0007669"/>
    <property type="project" value="UniProtKB-UniRule"/>
</dbReference>
<feature type="binding site" evidence="13">
    <location>
        <position position="12"/>
    </location>
    <ligand>
        <name>NADPH</name>
        <dbReference type="ChEBI" id="CHEBI:57783"/>
    </ligand>
</feature>
<protein>
    <recommendedName>
        <fullName evidence="11 13">Glycerol-3-phosphate dehydrogenase [NAD(P)+]</fullName>
        <ecNumber evidence="10 13">1.1.1.94</ecNumber>
    </recommendedName>
    <alternativeName>
        <fullName evidence="13">NAD(P)(+)-dependent glycerol-3-phosphate dehydrogenase</fullName>
    </alternativeName>
    <alternativeName>
        <fullName evidence="12 13">NAD(P)H-dependent dihydroxyacetone-phosphate reductase</fullName>
    </alternativeName>
</protein>
<sequence length="347" mass="37385">MAKVAVIGAGSWGTALSLVLADNGHDVLLYGREEDHVEEINMSHTNTTYLKDAPLPESIRATTDLKEAIAGRTIIFLVVPSSAIRPVSKELNTLLTEPAVIVHAAKGIEPKTHKRLSEIIAEEVAPSKRRAIGVLTGPTHAEEVAVRKLTTITIACEDLDVADEIQELLTNDQFRVYLNSDVIGAEYGGALKNIIALAAGMTDGLGYGDNAKAALMTRGIVEIARLGVKLGANPASFSGLTGIGDLIVTATSQHSRNWRAGNAIGRGEKLEDVLGQMGMVVEGVRACEAAHTLAREAGVEMPITEALYNVLFEGKSPHDEVKKLMRRPQKHEMEEVFHFEGDEEVRD</sequence>
<evidence type="ECO:0000256" key="10">
    <source>
        <dbReference type="ARBA" id="ARBA00066687"/>
    </source>
</evidence>
<dbReference type="STRING" id="1397694.GCA_000702585_02259"/>
<organism evidence="20 21">
    <name type="scientific">Exiguobacterium aurantiacum</name>
    <dbReference type="NCBI Taxonomy" id="33987"/>
    <lineage>
        <taxon>Bacteria</taxon>
        <taxon>Bacillati</taxon>
        <taxon>Bacillota</taxon>
        <taxon>Bacilli</taxon>
        <taxon>Bacillales</taxon>
        <taxon>Bacillales Family XII. Incertae Sedis</taxon>
        <taxon>Exiguobacterium</taxon>
    </lineage>
</organism>
<proteinExistence type="inferred from homology"/>
<dbReference type="SUPFAM" id="SSF48179">
    <property type="entry name" value="6-phosphogluconate dehydrogenase C-terminal domain-like"/>
    <property type="match status" value="1"/>
</dbReference>
<dbReference type="Gene3D" id="1.10.1040.10">
    <property type="entry name" value="N-(1-d-carboxylethyl)-l-norvaline Dehydrogenase, domain 2"/>
    <property type="match status" value="1"/>
</dbReference>
<keyword evidence="2 13" id="KW-0444">Lipid biosynthesis</keyword>
<dbReference type="AlphaFoldDB" id="A0A377FVN4"/>
<dbReference type="PIRSF" id="PIRSF000114">
    <property type="entry name" value="Glycerol-3-P_dh"/>
    <property type="match status" value="1"/>
</dbReference>
<comment type="catalytic activity">
    <reaction evidence="13">
        <text>sn-glycerol 3-phosphate + NAD(+) = dihydroxyacetone phosphate + NADH + H(+)</text>
        <dbReference type="Rhea" id="RHEA:11092"/>
        <dbReference type="ChEBI" id="CHEBI:15378"/>
        <dbReference type="ChEBI" id="CHEBI:57540"/>
        <dbReference type="ChEBI" id="CHEBI:57597"/>
        <dbReference type="ChEBI" id="CHEBI:57642"/>
        <dbReference type="ChEBI" id="CHEBI:57945"/>
        <dbReference type="EC" id="1.1.1.94"/>
    </reaction>
</comment>
<feature type="binding site" evidence="15">
    <location>
        <begin position="256"/>
        <end position="257"/>
    </location>
    <ligand>
        <name>substrate</name>
    </ligand>
</feature>
<dbReference type="Pfam" id="PF07479">
    <property type="entry name" value="NAD_Gly3P_dh_C"/>
    <property type="match status" value="1"/>
</dbReference>
<feature type="binding site" evidence="13">
    <location>
        <position position="257"/>
    </location>
    <ligand>
        <name>sn-glycerol 3-phosphate</name>
        <dbReference type="ChEBI" id="CHEBI:57597"/>
    </ligand>
</feature>
<feature type="binding site" evidence="13">
    <location>
        <position position="192"/>
    </location>
    <ligand>
        <name>sn-glycerol 3-phosphate</name>
        <dbReference type="ChEBI" id="CHEBI:57597"/>
    </ligand>
</feature>
<keyword evidence="13" id="KW-0547">Nucleotide-binding</keyword>
<comment type="subcellular location">
    <subcellularLocation>
        <location evidence="13">Cytoplasm</location>
    </subcellularLocation>
</comment>
<feature type="binding site" evidence="16">
    <location>
        <position position="141"/>
    </location>
    <ligand>
        <name>NAD(+)</name>
        <dbReference type="ChEBI" id="CHEBI:57540"/>
    </ligand>
</feature>
<evidence type="ECO:0000256" key="9">
    <source>
        <dbReference type="ARBA" id="ARBA00052716"/>
    </source>
</evidence>
<dbReference type="InterPro" id="IPR006168">
    <property type="entry name" value="G3P_DH_NAD-dep"/>
</dbReference>
<dbReference type="GO" id="GO:0005975">
    <property type="term" value="P:carbohydrate metabolic process"/>
    <property type="evidence" value="ECO:0007669"/>
    <property type="project" value="InterPro"/>
</dbReference>
<dbReference type="HAMAP" id="MF_00394">
    <property type="entry name" value="NAD_Glyc3P_dehydrog"/>
    <property type="match status" value="1"/>
</dbReference>
<dbReference type="GO" id="GO:0005829">
    <property type="term" value="C:cytosol"/>
    <property type="evidence" value="ECO:0007669"/>
    <property type="project" value="TreeGrafter"/>
</dbReference>
<evidence type="ECO:0000256" key="2">
    <source>
        <dbReference type="ARBA" id="ARBA00022516"/>
    </source>
</evidence>
<keyword evidence="13" id="KW-0963">Cytoplasm</keyword>
<feature type="binding site" evidence="13">
    <location>
        <position position="245"/>
    </location>
    <ligand>
        <name>sn-glycerol 3-phosphate</name>
        <dbReference type="ChEBI" id="CHEBI:57597"/>
    </ligand>
</feature>
<feature type="binding site" evidence="13">
    <location>
        <position position="137"/>
    </location>
    <ligand>
        <name>sn-glycerol 3-phosphate</name>
        <dbReference type="ChEBI" id="CHEBI:57597"/>
    </ligand>
</feature>
<dbReference type="NCBIfam" id="NF000941">
    <property type="entry name" value="PRK00094.1-3"/>
    <property type="match status" value="1"/>
</dbReference>
<dbReference type="GO" id="GO:0046168">
    <property type="term" value="P:glycerol-3-phosphate catabolic process"/>
    <property type="evidence" value="ECO:0007669"/>
    <property type="project" value="InterPro"/>
</dbReference>
<evidence type="ECO:0000256" key="11">
    <source>
        <dbReference type="ARBA" id="ARBA00069372"/>
    </source>
</evidence>
<dbReference type="OrthoDB" id="9812273at2"/>
<dbReference type="PANTHER" id="PTHR11728">
    <property type="entry name" value="GLYCEROL-3-PHOSPHATE DEHYDROGENASE"/>
    <property type="match status" value="1"/>
</dbReference>
<keyword evidence="4 13" id="KW-0560">Oxidoreductase</keyword>
<comment type="catalytic activity">
    <reaction evidence="9">
        <text>sn-glycerol 3-phosphate + NADP(+) = dihydroxyacetone phosphate + NADPH + H(+)</text>
        <dbReference type="Rhea" id="RHEA:11096"/>
        <dbReference type="ChEBI" id="CHEBI:15378"/>
        <dbReference type="ChEBI" id="CHEBI:57597"/>
        <dbReference type="ChEBI" id="CHEBI:57642"/>
        <dbReference type="ChEBI" id="CHEBI:57783"/>
        <dbReference type="ChEBI" id="CHEBI:58349"/>
        <dbReference type="EC" id="1.1.1.94"/>
    </reaction>
    <physiologicalReaction direction="right-to-left" evidence="9">
        <dbReference type="Rhea" id="RHEA:11098"/>
    </physiologicalReaction>
</comment>
<comment type="caution">
    <text evidence="13">Lacks conserved residue(s) required for the propagation of feature annotation.</text>
</comment>
<dbReference type="GO" id="GO:0141153">
    <property type="term" value="F:glycerol-3-phosphate dehydrogenase (NADP+) activity"/>
    <property type="evidence" value="ECO:0007669"/>
    <property type="project" value="RHEA"/>
</dbReference>
<comment type="function">
    <text evidence="13">Catalyzes the reduction of the glycolytic intermediate dihydroxyacetone phosphate (DHAP) to sn-glycerol 3-phosphate (G3P), the key precursor for phospholipid synthesis.</text>
</comment>
<dbReference type="EMBL" id="UGGP01000001">
    <property type="protein sequence ID" value="STO08393.1"/>
    <property type="molecule type" value="Genomic_DNA"/>
</dbReference>
<evidence type="ECO:0000256" key="1">
    <source>
        <dbReference type="ARBA" id="ARBA00011009"/>
    </source>
</evidence>
<evidence type="ECO:0000256" key="3">
    <source>
        <dbReference type="ARBA" id="ARBA00022857"/>
    </source>
</evidence>
<dbReference type="GO" id="GO:0006650">
    <property type="term" value="P:glycerophospholipid metabolic process"/>
    <property type="evidence" value="ECO:0007669"/>
    <property type="project" value="UniProtKB-UniRule"/>
</dbReference>
<feature type="binding site" evidence="13">
    <location>
        <position position="256"/>
    </location>
    <ligand>
        <name>sn-glycerol 3-phosphate</name>
        <dbReference type="ChEBI" id="CHEBI:57597"/>
    </ligand>
</feature>
<dbReference type="NCBIfam" id="NF000942">
    <property type="entry name" value="PRK00094.1-4"/>
    <property type="match status" value="1"/>
</dbReference>
<dbReference type="FunFam" id="3.40.50.720:FF:000019">
    <property type="entry name" value="Glycerol-3-phosphate dehydrogenase [NAD(P)+]"/>
    <property type="match status" value="1"/>
</dbReference>
<reference evidence="20 21" key="1">
    <citation type="submission" date="2018-06" db="EMBL/GenBank/DDBJ databases">
        <authorList>
            <consortium name="Pathogen Informatics"/>
            <person name="Doyle S."/>
        </authorList>
    </citation>
    <scope>NUCLEOTIDE SEQUENCE [LARGE SCALE GENOMIC DNA]</scope>
    <source>
        <strain evidence="20 21">NCTC13163</strain>
    </source>
</reference>
<evidence type="ECO:0000256" key="7">
    <source>
        <dbReference type="ARBA" id="ARBA00023209"/>
    </source>
</evidence>
<comment type="similarity">
    <text evidence="1 13 17">Belongs to the NAD-dependent glycerol-3-phosphate dehydrogenase family.</text>
</comment>
<evidence type="ECO:0000256" key="8">
    <source>
        <dbReference type="ARBA" id="ARBA00023264"/>
    </source>
</evidence>
<feature type="binding site" evidence="13">
    <location>
        <position position="106"/>
    </location>
    <ligand>
        <name>sn-glycerol 3-phosphate</name>
        <dbReference type="ChEBI" id="CHEBI:57597"/>
    </ligand>
</feature>
<dbReference type="GO" id="GO:0141152">
    <property type="term" value="F:glycerol-3-phosphate dehydrogenase (NAD+) activity"/>
    <property type="evidence" value="ECO:0007669"/>
    <property type="project" value="RHEA"/>
</dbReference>
<evidence type="ECO:0000256" key="13">
    <source>
        <dbReference type="HAMAP-Rule" id="MF_00394"/>
    </source>
</evidence>
<feature type="binding site" evidence="13">
    <location>
        <position position="255"/>
    </location>
    <ligand>
        <name>sn-glycerol 3-phosphate</name>
        <dbReference type="ChEBI" id="CHEBI:57597"/>
    </ligand>
</feature>
<dbReference type="GO" id="GO:0008654">
    <property type="term" value="P:phospholipid biosynthetic process"/>
    <property type="evidence" value="ECO:0007669"/>
    <property type="project" value="UniProtKB-KW"/>
</dbReference>
<dbReference type="PROSITE" id="PS00957">
    <property type="entry name" value="NAD_G3PDH"/>
    <property type="match status" value="1"/>
</dbReference>
<feature type="binding site" evidence="13">
    <location>
        <position position="139"/>
    </location>
    <ligand>
        <name>sn-glycerol 3-phosphate</name>
        <dbReference type="ChEBI" id="CHEBI:57597"/>
    </ligand>
</feature>
<dbReference type="GO" id="GO:0051287">
    <property type="term" value="F:NAD binding"/>
    <property type="evidence" value="ECO:0007669"/>
    <property type="project" value="InterPro"/>
</dbReference>
<evidence type="ECO:0000256" key="4">
    <source>
        <dbReference type="ARBA" id="ARBA00023002"/>
    </source>
</evidence>
<dbReference type="InterPro" id="IPR008927">
    <property type="entry name" value="6-PGluconate_DH-like_C_sf"/>
</dbReference>
<keyword evidence="8 13" id="KW-1208">Phospholipid metabolism</keyword>
<evidence type="ECO:0000256" key="17">
    <source>
        <dbReference type="RuleBase" id="RU000437"/>
    </source>
</evidence>
<feature type="binding site" evidence="13">
    <location>
        <position position="141"/>
    </location>
    <ligand>
        <name>NADPH</name>
        <dbReference type="ChEBI" id="CHEBI:57783"/>
    </ligand>
</feature>
<evidence type="ECO:0000256" key="14">
    <source>
        <dbReference type="PIRSR" id="PIRSR000114-1"/>
    </source>
</evidence>
<dbReference type="EC" id="1.1.1.94" evidence="10 13"/>
<dbReference type="Gene3D" id="3.40.50.720">
    <property type="entry name" value="NAD(P)-binding Rossmann-like Domain"/>
    <property type="match status" value="1"/>
</dbReference>
<feature type="binding site" evidence="15">
    <location>
        <position position="106"/>
    </location>
    <ligand>
        <name>substrate</name>
    </ligand>
</feature>
<evidence type="ECO:0000256" key="15">
    <source>
        <dbReference type="PIRSR" id="PIRSR000114-2"/>
    </source>
</evidence>
<dbReference type="FunFam" id="1.10.1040.10:FF:000001">
    <property type="entry name" value="Glycerol-3-phosphate dehydrogenase [NAD(P)+]"/>
    <property type="match status" value="1"/>
</dbReference>
<evidence type="ECO:0000313" key="21">
    <source>
        <dbReference type="Proteomes" id="UP000254060"/>
    </source>
</evidence>
<feature type="binding site" evidence="13">
    <location>
        <position position="256"/>
    </location>
    <ligand>
        <name>NADPH</name>
        <dbReference type="ChEBI" id="CHEBI:57783"/>
    </ligand>
</feature>
<dbReference type="InterPro" id="IPR013328">
    <property type="entry name" value="6PGD_dom2"/>
</dbReference>
<feature type="binding site" evidence="13">
    <location>
        <position position="49"/>
    </location>
    <ligand>
        <name>NADPH</name>
        <dbReference type="ChEBI" id="CHEBI:57783"/>
    </ligand>
</feature>
<gene>
    <name evidence="13 20" type="primary">gpsA</name>
    <name evidence="20" type="ORF">NCTC13163_01763</name>
</gene>
<dbReference type="PRINTS" id="PR00077">
    <property type="entry name" value="GPDHDRGNASE"/>
</dbReference>
<dbReference type="Pfam" id="PF01210">
    <property type="entry name" value="NAD_Gly3P_dh_N"/>
    <property type="match status" value="1"/>
</dbReference>
<feature type="domain" description="Glycerol-3-phosphate dehydrogenase NAD-dependent N-terminal" evidence="18">
    <location>
        <begin position="3"/>
        <end position="161"/>
    </location>
</feature>
<feature type="active site" description="Proton acceptor" evidence="13 14">
    <location>
        <position position="192"/>
    </location>
</feature>
<evidence type="ECO:0000259" key="18">
    <source>
        <dbReference type="Pfam" id="PF01210"/>
    </source>
</evidence>